<dbReference type="RefSeq" id="XP_014668540.1">
    <property type="nucleotide sequence ID" value="XM_014813054.1"/>
</dbReference>
<evidence type="ECO:0000256" key="2">
    <source>
        <dbReference type="ARBA" id="ARBA00022490"/>
    </source>
</evidence>
<evidence type="ECO:0000313" key="6">
    <source>
        <dbReference type="Proteomes" id="UP000695022"/>
    </source>
</evidence>
<protein>
    <submittedName>
        <fullName evidence="7">Leucine zipper putative tumor suppressor 2 homolog</fullName>
    </submittedName>
</protein>
<reference evidence="7" key="1">
    <citation type="submission" date="2025-08" db="UniProtKB">
        <authorList>
            <consortium name="RefSeq"/>
        </authorList>
    </citation>
    <scope>IDENTIFICATION</scope>
</reference>
<dbReference type="Pfam" id="PF06818">
    <property type="entry name" value="Fez1"/>
    <property type="match status" value="1"/>
</dbReference>
<dbReference type="Proteomes" id="UP000695022">
    <property type="component" value="Unplaced"/>
</dbReference>
<comment type="subcellular location">
    <subcellularLocation>
        <location evidence="1">Cytoplasm</location>
    </subcellularLocation>
</comment>
<feature type="coiled-coil region" evidence="4">
    <location>
        <begin position="355"/>
        <end position="382"/>
    </location>
</feature>
<evidence type="ECO:0000256" key="5">
    <source>
        <dbReference type="SAM" id="MobiDB-lite"/>
    </source>
</evidence>
<dbReference type="Gene3D" id="1.10.287.1490">
    <property type="match status" value="1"/>
</dbReference>
<evidence type="ECO:0000256" key="4">
    <source>
        <dbReference type="SAM" id="Coils"/>
    </source>
</evidence>
<evidence type="ECO:0000313" key="7">
    <source>
        <dbReference type="RefSeq" id="XP_014668540.1"/>
    </source>
</evidence>
<name>A0ABM1E8L9_PRICU</name>
<accession>A0ABM1E8L9</accession>
<gene>
    <name evidence="7" type="primary">LOC106809833</name>
</gene>
<dbReference type="PANTHER" id="PTHR19354">
    <property type="entry name" value="ZIPPER PUTATIVE TUMOR SUPPRESSOR 2 HOMOLOG-LIKE PROTEIN-RELATED"/>
    <property type="match status" value="1"/>
</dbReference>
<evidence type="ECO:0000256" key="3">
    <source>
        <dbReference type="ARBA" id="ARBA00023054"/>
    </source>
</evidence>
<feature type="region of interest" description="Disordered" evidence="5">
    <location>
        <begin position="191"/>
        <end position="246"/>
    </location>
</feature>
<dbReference type="InterPro" id="IPR045329">
    <property type="entry name" value="LZTS"/>
</dbReference>
<dbReference type="GeneID" id="106809833"/>
<sequence>MILIEPPAGTELATRHCHSASVALVIKSPSVFHMSRMMMVAGLVVDRHRCLLRQAALSQQRYAMIGDGTTDSSMSFFGSCTDIARYAELAPGRLKHGKRRSYSPAQQAAAGLGRMGSGSSFQRHRSGCYHSADDLTGDHLYEELPAHSVGPPKLAPRGGVFFTKGKVVLRPIPFKPVLPIRNVSKPARQDVYAKPVTTAPPGGPDDSYSSDDSKHYSTSSQNSYRSEKSQGYGSSDGATKDSRVSGYSSADLKDLKDVSSLSFSRLSHLADYPQTPACSDSGVSELEVMLKDKDTELNHLRTTMEQNEQVIFRVYEEKEHAWQCELQHLRDEYDEKVTGAQQKSFKVEQGLLLQIYQLQQERREARAGLERACEERETLQTRCCEYEQELTALRSHLDETKWAMCQKSGEIGLLKSQLKETNTDTCSRKTEALTLRTQLRDARARLADVQREQAALQAAHDAAHGELHDARAQLDIVRRDSQTARSDTTLDRQRSDAAIAALRKEIDHMRIEADRGRCEADTQRARFEEERQVWSEEKEKVLRYQKQLQLNYVQIFRKNRSLEHEVEQLTLELESRDISTLQKDLFNGLEEVDESQC</sequence>
<keyword evidence="2" id="KW-0963">Cytoplasm</keyword>
<keyword evidence="3 4" id="KW-0175">Coiled coil</keyword>
<keyword evidence="6" id="KW-1185">Reference proteome</keyword>
<dbReference type="PANTHER" id="PTHR19354:SF2">
    <property type="entry name" value="LEUCINE-RICH REPEAT-CONTAINING PROTEIN DDB_G0290503"/>
    <property type="match status" value="1"/>
</dbReference>
<organism evidence="6 7">
    <name type="scientific">Priapulus caudatus</name>
    <name type="common">Priapulid worm</name>
    <dbReference type="NCBI Taxonomy" id="37621"/>
    <lineage>
        <taxon>Eukaryota</taxon>
        <taxon>Metazoa</taxon>
        <taxon>Ecdysozoa</taxon>
        <taxon>Scalidophora</taxon>
        <taxon>Priapulida</taxon>
        <taxon>Priapulimorpha</taxon>
        <taxon>Priapulimorphida</taxon>
        <taxon>Priapulidae</taxon>
        <taxon>Priapulus</taxon>
    </lineage>
</organism>
<feature type="compositionally biased region" description="Polar residues" evidence="5">
    <location>
        <begin position="221"/>
        <end position="237"/>
    </location>
</feature>
<proteinExistence type="predicted"/>
<feature type="coiled-coil region" evidence="4">
    <location>
        <begin position="432"/>
        <end position="459"/>
    </location>
</feature>
<evidence type="ECO:0000256" key="1">
    <source>
        <dbReference type="ARBA" id="ARBA00004496"/>
    </source>
</evidence>